<gene>
    <name evidence="1" type="ORF">Cgig2_010257</name>
</gene>
<dbReference type="AlphaFoldDB" id="A0A9Q1QCL8"/>
<dbReference type="EMBL" id="JAKOGI010000377">
    <property type="protein sequence ID" value="KAJ8435900.1"/>
    <property type="molecule type" value="Genomic_DNA"/>
</dbReference>
<keyword evidence="2" id="KW-1185">Reference proteome</keyword>
<proteinExistence type="predicted"/>
<reference evidence="1" key="1">
    <citation type="submission" date="2022-04" db="EMBL/GenBank/DDBJ databases">
        <title>Carnegiea gigantea Genome sequencing and assembly v2.</title>
        <authorList>
            <person name="Copetti D."/>
            <person name="Sanderson M.J."/>
            <person name="Burquez A."/>
            <person name="Wojciechowski M.F."/>
        </authorList>
    </citation>
    <scope>NUCLEOTIDE SEQUENCE</scope>
    <source>
        <strain evidence="1">SGP5-SGP5p</strain>
        <tissue evidence="1">Aerial part</tissue>
    </source>
</reference>
<organism evidence="1 2">
    <name type="scientific">Carnegiea gigantea</name>
    <dbReference type="NCBI Taxonomy" id="171969"/>
    <lineage>
        <taxon>Eukaryota</taxon>
        <taxon>Viridiplantae</taxon>
        <taxon>Streptophyta</taxon>
        <taxon>Embryophyta</taxon>
        <taxon>Tracheophyta</taxon>
        <taxon>Spermatophyta</taxon>
        <taxon>Magnoliopsida</taxon>
        <taxon>eudicotyledons</taxon>
        <taxon>Gunneridae</taxon>
        <taxon>Pentapetalae</taxon>
        <taxon>Caryophyllales</taxon>
        <taxon>Cactineae</taxon>
        <taxon>Cactaceae</taxon>
        <taxon>Cactoideae</taxon>
        <taxon>Echinocereeae</taxon>
        <taxon>Carnegiea</taxon>
    </lineage>
</organism>
<dbReference type="Proteomes" id="UP001153076">
    <property type="component" value="Unassembled WGS sequence"/>
</dbReference>
<protein>
    <submittedName>
        <fullName evidence="1">Uncharacterized protein</fullName>
    </submittedName>
</protein>
<evidence type="ECO:0000313" key="2">
    <source>
        <dbReference type="Proteomes" id="UP001153076"/>
    </source>
</evidence>
<sequence length="543" mass="62439">MACNKLLFPIEMLDCEQWTATMETSFRGFLSGITSTIPKDLARWLLQEFDLAKITEKDVHATLALPMGQLEVQVASTCEAKNEHCKLLEQWRTRWNLGRIGSPKVRKMYNWCAFLLQCLNDLAVEWKQNRIRYFKGPLLLVMIELNLEGKDAKIDGETDLQEEFTSMALENQKHIDPATSTYGPPPAPEPHCSECRVISHIAHGRTNIHKCLNEVETHGLTHDERFFNDLEFFDAYLKMEAIVLKHGHRRTIIDYTPSTFDLGIPLSCERIIHVGISSPIKRTHTISSSPAYNKEQVCLGESEGQHTSMHAIPTLLCNILNRHITKRSKGNTMTDSRLKTSKELYEFKAPNKAHRLWIDKEAIASMAVADSYLENSILDTAILHAQKTSFKYHEFYKVFEHFFLVVFQFADKTVNAIDNLILPENPSARYGDCDTLLKSLSPNAETLLLKVPNLTWPTISRIYVKTDYQDNLNLHDGGIYTIHHMEMYYGDLQSWDHGFQNEKEALLRMLRAKYAARILLYPKNMLRDNALHKAKLESKARQQ</sequence>
<dbReference type="Gene3D" id="3.40.395.10">
    <property type="entry name" value="Adenoviral Proteinase, Chain A"/>
    <property type="match status" value="1"/>
</dbReference>
<comment type="caution">
    <text evidence="1">The sequence shown here is derived from an EMBL/GenBank/DDBJ whole genome shotgun (WGS) entry which is preliminary data.</text>
</comment>
<name>A0A9Q1QCL8_9CARY</name>
<evidence type="ECO:0000313" key="1">
    <source>
        <dbReference type="EMBL" id="KAJ8435900.1"/>
    </source>
</evidence>
<accession>A0A9Q1QCL8</accession>